<evidence type="ECO:0000256" key="2">
    <source>
        <dbReference type="ARBA" id="ARBA00022692"/>
    </source>
</evidence>
<dbReference type="Gene3D" id="1.20.1250.20">
    <property type="entry name" value="MFS general substrate transporter like domains"/>
    <property type="match status" value="2"/>
</dbReference>
<dbReference type="SUPFAM" id="SSF103473">
    <property type="entry name" value="MFS general substrate transporter"/>
    <property type="match status" value="1"/>
</dbReference>
<feature type="transmembrane region" description="Helical" evidence="5">
    <location>
        <begin position="361"/>
        <end position="379"/>
    </location>
</feature>
<proteinExistence type="predicted"/>
<dbReference type="InterPro" id="IPR051788">
    <property type="entry name" value="MFS_Transporter"/>
</dbReference>
<evidence type="ECO:0000313" key="6">
    <source>
        <dbReference type="EMBL" id="PHQ28025.1"/>
    </source>
</evidence>
<name>A0A2G1VMM8_9FLAO</name>
<feature type="transmembrane region" description="Helical" evidence="5">
    <location>
        <begin position="48"/>
        <end position="66"/>
    </location>
</feature>
<dbReference type="CDD" id="cd17393">
    <property type="entry name" value="MFS_MosC_like"/>
    <property type="match status" value="1"/>
</dbReference>
<dbReference type="InterPro" id="IPR036259">
    <property type="entry name" value="MFS_trans_sf"/>
</dbReference>
<evidence type="ECO:0000256" key="4">
    <source>
        <dbReference type="ARBA" id="ARBA00023136"/>
    </source>
</evidence>
<dbReference type="InterPro" id="IPR011701">
    <property type="entry name" value="MFS"/>
</dbReference>
<sequence length="384" mass="40882">MKALRIIFSSWRYFAPAFLFATLNIVFGTWAIYIPKIIQKLGISEGELGFAVFFMALGTLCTIPFVPKIINAQKLGKATLLAVLGFCVIFMGPFLANTYVQLCAALFGVGVFSGLLDVTINTLVTEIEKRDGVHFMSVSHGFFSLGGMLGAGIGSLVLDLVQIPAYHAGVVVLAMLLINVLLSRHYVHIDAVKEEREGSFKLKNLRPLLGLAVIGFLVMASEGAIVDWSALYLEKVTLASLALAGLGYTIFNGMMALGRFFGDSISARFGSRLILIAGCLAATLGFGLTLTAITGWALLGFGFVGIGLSLVVPELFRYSGKLKGIQAAEGISFIAGTGFVGLLIGPVFLGFLAETFNLKGSFIALMSFTAAAGILAMSLKRNTK</sequence>
<keyword evidence="2 5" id="KW-0812">Transmembrane</keyword>
<keyword evidence="4 5" id="KW-0472">Membrane</keyword>
<keyword evidence="3 5" id="KW-1133">Transmembrane helix</keyword>
<feature type="transmembrane region" description="Helical" evidence="5">
    <location>
        <begin position="208"/>
        <end position="226"/>
    </location>
</feature>
<evidence type="ECO:0000256" key="5">
    <source>
        <dbReference type="SAM" id="Phobius"/>
    </source>
</evidence>
<dbReference type="RefSeq" id="WP_099647525.1">
    <property type="nucleotide sequence ID" value="NZ_KZ319302.1"/>
</dbReference>
<keyword evidence="7" id="KW-1185">Reference proteome</keyword>
<organism evidence="6 7">
    <name type="scientific">Leeuwenhoekiella nanhaiensis</name>
    <dbReference type="NCBI Taxonomy" id="1655491"/>
    <lineage>
        <taxon>Bacteria</taxon>
        <taxon>Pseudomonadati</taxon>
        <taxon>Bacteroidota</taxon>
        <taxon>Flavobacteriia</taxon>
        <taxon>Flavobacteriales</taxon>
        <taxon>Flavobacteriaceae</taxon>
        <taxon>Leeuwenhoekiella</taxon>
    </lineage>
</organism>
<gene>
    <name evidence="6" type="ORF">CJ305_17105</name>
</gene>
<reference evidence="6 7" key="1">
    <citation type="submission" date="2017-08" db="EMBL/GenBank/DDBJ databases">
        <title>The whole genome shortgun sequences of strain Leeuwenhoekiella nanhaiensis G18 from the South China Sea.</title>
        <authorList>
            <person name="Liu Q."/>
        </authorList>
    </citation>
    <scope>NUCLEOTIDE SEQUENCE [LARGE SCALE GENOMIC DNA]</scope>
    <source>
        <strain evidence="6 7">G18</strain>
    </source>
</reference>
<protein>
    <recommendedName>
        <fullName evidence="8">MFS transporter</fullName>
    </recommendedName>
</protein>
<evidence type="ECO:0000256" key="3">
    <source>
        <dbReference type="ARBA" id="ARBA00022989"/>
    </source>
</evidence>
<comment type="subcellular location">
    <subcellularLocation>
        <location evidence="1">Membrane</location>
        <topology evidence="1">Multi-pass membrane protein</topology>
    </subcellularLocation>
</comment>
<evidence type="ECO:0000313" key="7">
    <source>
        <dbReference type="Proteomes" id="UP000229433"/>
    </source>
</evidence>
<dbReference type="Proteomes" id="UP000229433">
    <property type="component" value="Unassembled WGS sequence"/>
</dbReference>
<feature type="transmembrane region" description="Helical" evidence="5">
    <location>
        <begin position="328"/>
        <end position="349"/>
    </location>
</feature>
<feature type="transmembrane region" description="Helical" evidence="5">
    <location>
        <begin position="78"/>
        <end position="96"/>
    </location>
</feature>
<dbReference type="EMBL" id="NQXA01000022">
    <property type="protein sequence ID" value="PHQ28025.1"/>
    <property type="molecule type" value="Genomic_DNA"/>
</dbReference>
<feature type="transmembrane region" description="Helical" evidence="5">
    <location>
        <begin position="164"/>
        <end position="187"/>
    </location>
</feature>
<feature type="transmembrane region" description="Helical" evidence="5">
    <location>
        <begin position="296"/>
        <end position="316"/>
    </location>
</feature>
<dbReference type="OrthoDB" id="9809599at2"/>
<accession>A0A2G1VMM8</accession>
<comment type="caution">
    <text evidence="6">The sequence shown here is derived from an EMBL/GenBank/DDBJ whole genome shotgun (WGS) entry which is preliminary data.</text>
</comment>
<dbReference type="GO" id="GO:0022857">
    <property type="term" value="F:transmembrane transporter activity"/>
    <property type="evidence" value="ECO:0007669"/>
    <property type="project" value="InterPro"/>
</dbReference>
<evidence type="ECO:0000256" key="1">
    <source>
        <dbReference type="ARBA" id="ARBA00004141"/>
    </source>
</evidence>
<feature type="transmembrane region" description="Helical" evidence="5">
    <location>
        <begin position="273"/>
        <end position="290"/>
    </location>
</feature>
<dbReference type="PANTHER" id="PTHR23514:SF13">
    <property type="entry name" value="INNER MEMBRANE PROTEIN YBJJ"/>
    <property type="match status" value="1"/>
</dbReference>
<feature type="transmembrane region" description="Helical" evidence="5">
    <location>
        <begin position="102"/>
        <end position="123"/>
    </location>
</feature>
<dbReference type="Pfam" id="PF07690">
    <property type="entry name" value="MFS_1"/>
    <property type="match status" value="1"/>
</dbReference>
<feature type="transmembrane region" description="Helical" evidence="5">
    <location>
        <begin position="135"/>
        <end position="158"/>
    </location>
</feature>
<dbReference type="PANTHER" id="PTHR23514">
    <property type="entry name" value="BYPASS OF STOP CODON PROTEIN 6"/>
    <property type="match status" value="1"/>
</dbReference>
<dbReference type="AlphaFoldDB" id="A0A2G1VMM8"/>
<feature type="transmembrane region" description="Helical" evidence="5">
    <location>
        <begin position="12"/>
        <end position="33"/>
    </location>
</feature>
<feature type="transmembrane region" description="Helical" evidence="5">
    <location>
        <begin position="238"/>
        <end position="261"/>
    </location>
</feature>
<evidence type="ECO:0008006" key="8">
    <source>
        <dbReference type="Google" id="ProtNLM"/>
    </source>
</evidence>
<dbReference type="GO" id="GO:0016020">
    <property type="term" value="C:membrane"/>
    <property type="evidence" value="ECO:0007669"/>
    <property type="project" value="UniProtKB-SubCell"/>
</dbReference>